<dbReference type="PANTHER" id="PTHR43747:SF5">
    <property type="entry name" value="FAD-BINDING DOMAIN-CONTAINING PROTEIN"/>
    <property type="match status" value="1"/>
</dbReference>
<proteinExistence type="predicted"/>
<dbReference type="Pfam" id="PF12831">
    <property type="entry name" value="FAD_oxidored"/>
    <property type="match status" value="1"/>
</dbReference>
<evidence type="ECO:0000256" key="1">
    <source>
        <dbReference type="ARBA" id="ARBA00023002"/>
    </source>
</evidence>
<evidence type="ECO:0000313" key="4">
    <source>
        <dbReference type="Proteomes" id="UP001207930"/>
    </source>
</evidence>
<keyword evidence="2" id="KW-0472">Membrane</keyword>
<reference evidence="3 4" key="1">
    <citation type="submission" date="2022-10" db="EMBL/GenBank/DDBJ databases">
        <title>Luteolibacter flavescens strain MCCC 1K03193, whole genome shotgun sequencing project.</title>
        <authorList>
            <person name="Zhao G."/>
            <person name="Shen L."/>
        </authorList>
    </citation>
    <scope>NUCLEOTIDE SEQUENCE [LARGE SCALE GENOMIC DNA]</scope>
    <source>
        <strain evidence="3 4">MCCC 1K03193</strain>
    </source>
</reference>
<keyword evidence="2" id="KW-1133">Transmembrane helix</keyword>
<dbReference type="InterPro" id="IPR036188">
    <property type="entry name" value="FAD/NAD-bd_sf"/>
</dbReference>
<keyword evidence="2" id="KW-0812">Transmembrane</keyword>
<dbReference type="EMBL" id="JAPDDS010000001">
    <property type="protein sequence ID" value="MCW1883554.1"/>
    <property type="molecule type" value="Genomic_DNA"/>
</dbReference>
<comment type="caution">
    <text evidence="3">The sequence shown here is derived from an EMBL/GenBank/DDBJ whole genome shotgun (WGS) entry which is preliminary data.</text>
</comment>
<dbReference type="SUPFAM" id="SSF51905">
    <property type="entry name" value="FAD/NAD(P)-binding domain"/>
    <property type="match status" value="1"/>
</dbReference>
<dbReference type="InterPro" id="IPR050816">
    <property type="entry name" value="Flavin-dep_Halogenase_NPB"/>
</dbReference>
<feature type="transmembrane region" description="Helical" evidence="2">
    <location>
        <begin position="12"/>
        <end position="29"/>
    </location>
</feature>
<gene>
    <name evidence="3" type="ORF">OKA04_02370</name>
</gene>
<evidence type="ECO:0000256" key="2">
    <source>
        <dbReference type="SAM" id="Phobius"/>
    </source>
</evidence>
<protein>
    <submittedName>
        <fullName evidence="3">NAD(P)/FAD-dependent oxidoreductase</fullName>
    </submittedName>
</protein>
<dbReference type="RefSeq" id="WP_264499513.1">
    <property type="nucleotide sequence ID" value="NZ_JAPDDS010000001.1"/>
</dbReference>
<dbReference type="PANTHER" id="PTHR43747">
    <property type="entry name" value="FAD-BINDING PROTEIN"/>
    <property type="match status" value="1"/>
</dbReference>
<evidence type="ECO:0000313" key="3">
    <source>
        <dbReference type="EMBL" id="MCW1883554.1"/>
    </source>
</evidence>
<sequence>MENTDLRDDYDVIVLGGALSGAATATLLLRHNPGIRVLIIERTERLGRRVGEATVEVSAYFMGRVLGLTRYLNEHHICKQGLRFWFKNDEVENISQASELGAKYQVRLPSYQLDRQTFDEEVLRRAGEAGAQILRPAVIRNVELHAGGQQVVELKHAGEVKTMKARWVVDASGVAALLARKNGWWVRNDEHPTAAAWSRWRGLKDWDGRELAEKYPEWVKQCHSVRGTATNHIIGDGWWSWWIPLKGGDTSVGVVFDQRIVEWKEGGKVADRLKEFLMEHPVARELIADATYDEEDIHWRRNLAYYSTTFAGDGFVLVGDAAAFMDPFYSPGMDWISFSTTSAAHLITRIRKGEAAGPLVDRHNRDFATCHRRWFNSVYKDKYHYMAEYDLMSLAFRLDLSLYYWGVVVPPFTDGEMALTMPPFSPPSGRVFSALMSCYNRRFAAMAKRRRKHGLLGRTNKEQRCMLSGFTLERKDMFRLGGMLFDWLKLELTEGFYTWFTPDEDDLIPTPAKVEAKV</sequence>
<dbReference type="Gene3D" id="3.50.50.60">
    <property type="entry name" value="FAD/NAD(P)-binding domain"/>
    <property type="match status" value="1"/>
</dbReference>
<dbReference type="Proteomes" id="UP001207930">
    <property type="component" value="Unassembled WGS sequence"/>
</dbReference>
<keyword evidence="4" id="KW-1185">Reference proteome</keyword>
<accession>A0ABT3FJ10</accession>
<keyword evidence="1" id="KW-0560">Oxidoreductase</keyword>
<organism evidence="3 4">
    <name type="scientific">Luteolibacter flavescens</name>
    <dbReference type="NCBI Taxonomy" id="1859460"/>
    <lineage>
        <taxon>Bacteria</taxon>
        <taxon>Pseudomonadati</taxon>
        <taxon>Verrucomicrobiota</taxon>
        <taxon>Verrucomicrobiia</taxon>
        <taxon>Verrucomicrobiales</taxon>
        <taxon>Verrucomicrobiaceae</taxon>
        <taxon>Luteolibacter</taxon>
    </lineage>
</organism>
<name>A0ABT3FJ10_9BACT</name>